<dbReference type="GO" id="GO:0022857">
    <property type="term" value="F:transmembrane transporter activity"/>
    <property type="evidence" value="ECO:0007669"/>
    <property type="project" value="InterPro"/>
</dbReference>
<feature type="transmembrane region" description="Helical" evidence="1">
    <location>
        <begin position="44"/>
        <end position="66"/>
    </location>
</feature>
<feature type="transmembrane region" description="Helical" evidence="1">
    <location>
        <begin position="72"/>
        <end position="91"/>
    </location>
</feature>
<name>A0A1H9KEX0_9LACT</name>
<evidence type="ECO:0000256" key="1">
    <source>
        <dbReference type="SAM" id="Phobius"/>
    </source>
</evidence>
<dbReference type="Gene3D" id="1.10.1760.20">
    <property type="match status" value="1"/>
</dbReference>
<evidence type="ECO:0000313" key="2">
    <source>
        <dbReference type="EMBL" id="SEQ97661.1"/>
    </source>
</evidence>
<keyword evidence="3" id="KW-1185">Reference proteome</keyword>
<sequence length="180" mass="19244">MGFQKMTKNKKISIAAMAVAINLIGGLIAFALRLPIYMDSLGTILVAFVFGPFWAAGVGAMSSIVNGILFDYFSFFFLPAQVLLGILAGSVKGVQSGRVWKKGVSTFAVSIPVSIVSAIIAAKVFGTITSSGSSYIVQLLRVAGMSDISAVFIVQFLTDYADKLFAVLFASEIIRRLNKR</sequence>
<accession>A0A1H9KEX0</accession>
<dbReference type="STRING" id="137733.SAMN05421767_11325"/>
<dbReference type="OrthoDB" id="9766854at2"/>
<evidence type="ECO:0000313" key="3">
    <source>
        <dbReference type="Proteomes" id="UP000198556"/>
    </source>
</evidence>
<organism evidence="2 3">
    <name type="scientific">Granulicatella balaenopterae</name>
    <dbReference type="NCBI Taxonomy" id="137733"/>
    <lineage>
        <taxon>Bacteria</taxon>
        <taxon>Bacillati</taxon>
        <taxon>Bacillota</taxon>
        <taxon>Bacilli</taxon>
        <taxon>Lactobacillales</taxon>
        <taxon>Carnobacteriaceae</taxon>
        <taxon>Granulicatella</taxon>
    </lineage>
</organism>
<protein>
    <submittedName>
        <fullName evidence="2">Energy-coupling factor transport system substrate-specific component</fullName>
    </submittedName>
</protein>
<dbReference type="AlphaFoldDB" id="A0A1H9KEX0"/>
<dbReference type="Proteomes" id="UP000198556">
    <property type="component" value="Unassembled WGS sequence"/>
</dbReference>
<keyword evidence="1" id="KW-0812">Transmembrane</keyword>
<keyword evidence="1" id="KW-1133">Transmembrane helix</keyword>
<dbReference type="EMBL" id="FOGF01000013">
    <property type="protein sequence ID" value="SEQ97661.1"/>
    <property type="molecule type" value="Genomic_DNA"/>
</dbReference>
<reference evidence="2 3" key="1">
    <citation type="submission" date="2016-10" db="EMBL/GenBank/DDBJ databases">
        <authorList>
            <person name="de Groot N.N."/>
        </authorList>
    </citation>
    <scope>NUCLEOTIDE SEQUENCE [LARGE SCALE GENOMIC DNA]</scope>
    <source>
        <strain evidence="2 3">DSM 15827</strain>
    </source>
</reference>
<gene>
    <name evidence="2" type="ORF">SAMN05421767_11325</name>
</gene>
<feature type="transmembrane region" description="Helical" evidence="1">
    <location>
        <begin position="103"/>
        <end position="128"/>
    </location>
</feature>
<keyword evidence="1" id="KW-0472">Membrane</keyword>
<feature type="transmembrane region" description="Helical" evidence="1">
    <location>
        <begin position="12"/>
        <end position="32"/>
    </location>
</feature>
<dbReference type="Pfam" id="PF12822">
    <property type="entry name" value="ECF_trnsprt"/>
    <property type="match status" value="1"/>
</dbReference>
<proteinExistence type="predicted"/>
<dbReference type="InterPro" id="IPR024529">
    <property type="entry name" value="ECF_trnsprt_substrate-spec"/>
</dbReference>